<name>A0A6G0MAD9_9STRA</name>
<evidence type="ECO:0000313" key="3">
    <source>
        <dbReference type="Proteomes" id="UP000476176"/>
    </source>
</evidence>
<dbReference type="Proteomes" id="UP000476176">
    <property type="component" value="Unassembled WGS sequence"/>
</dbReference>
<comment type="caution">
    <text evidence="2">The sequence shown here is derived from an EMBL/GenBank/DDBJ whole genome shotgun (WGS) entry which is preliminary data.</text>
</comment>
<accession>A0A6G0MAD9</accession>
<proteinExistence type="predicted"/>
<feature type="compositionally biased region" description="Basic and acidic residues" evidence="1">
    <location>
        <begin position="52"/>
        <end position="74"/>
    </location>
</feature>
<evidence type="ECO:0000313" key="2">
    <source>
        <dbReference type="EMBL" id="KAE9160691.1"/>
    </source>
</evidence>
<evidence type="ECO:0000256" key="1">
    <source>
        <dbReference type="SAM" id="MobiDB-lite"/>
    </source>
</evidence>
<sequence length="294" mass="32080">MQTSDELAAPAASNAVVANTATTATSSASSASVVTSTVMTSSSPKRTISVGEYHKTRGKEGEEERDSSSSERNEASVGTRRPREDDSDTSSSKRSRSGSDRPLADAGALSTPRGGDDDDSTPSAAVTSRTNPVRDPWMPSPSEIRSRYDSTTPASPYALYSCNAIVDDDVTKELDFDPATDQRRDYCIGLFHELRFYGNKKHSRKSKVTEWEALCQSWGMFVENFNKNPSGYRERVRSACERYERYSKRPKILRLHDGAVEAGIPCAVPSGVACERCQAGAVRLSERDLNGRGL</sequence>
<organism evidence="2 3">
    <name type="scientific">Phytophthora fragariae</name>
    <dbReference type="NCBI Taxonomy" id="53985"/>
    <lineage>
        <taxon>Eukaryota</taxon>
        <taxon>Sar</taxon>
        <taxon>Stramenopiles</taxon>
        <taxon>Oomycota</taxon>
        <taxon>Peronosporomycetes</taxon>
        <taxon>Peronosporales</taxon>
        <taxon>Peronosporaceae</taxon>
        <taxon>Phytophthora</taxon>
    </lineage>
</organism>
<dbReference type="EMBL" id="QXGC01007269">
    <property type="protein sequence ID" value="KAE9160691.1"/>
    <property type="molecule type" value="Genomic_DNA"/>
</dbReference>
<feature type="region of interest" description="Disordered" evidence="1">
    <location>
        <begin position="23"/>
        <end position="150"/>
    </location>
</feature>
<gene>
    <name evidence="2" type="ORF">PF004_g31088</name>
</gene>
<dbReference type="AlphaFoldDB" id="A0A6G0MAD9"/>
<feature type="compositionally biased region" description="Low complexity" evidence="1">
    <location>
        <begin position="23"/>
        <end position="44"/>
    </location>
</feature>
<feature type="compositionally biased region" description="Polar residues" evidence="1">
    <location>
        <begin position="121"/>
        <end position="131"/>
    </location>
</feature>
<protein>
    <submittedName>
        <fullName evidence="2">Uncharacterized protein</fullName>
    </submittedName>
</protein>
<reference evidence="2 3" key="1">
    <citation type="submission" date="2018-09" db="EMBL/GenBank/DDBJ databases">
        <title>Genomic investigation of the strawberry pathogen Phytophthora fragariae indicates pathogenicity is determined by transcriptional variation in three key races.</title>
        <authorList>
            <person name="Adams T.M."/>
            <person name="Armitage A.D."/>
            <person name="Sobczyk M.K."/>
            <person name="Bates H.J."/>
            <person name="Dunwell J.M."/>
            <person name="Nellist C.F."/>
            <person name="Harrison R.J."/>
        </authorList>
    </citation>
    <scope>NUCLEOTIDE SEQUENCE [LARGE SCALE GENOMIC DNA]</scope>
    <source>
        <strain evidence="2 3">BC-23</strain>
    </source>
</reference>